<feature type="domain" description="Peptidase M20 dimerisation" evidence="9">
    <location>
        <begin position="622"/>
        <end position="769"/>
    </location>
</feature>
<dbReference type="InterPro" id="IPR002933">
    <property type="entry name" value="Peptidase_M20"/>
</dbReference>
<feature type="chain" id="PRO_5020314161" evidence="8">
    <location>
        <begin position="22"/>
        <end position="883"/>
    </location>
</feature>
<evidence type="ECO:0000256" key="3">
    <source>
        <dbReference type="ARBA" id="ARBA00022670"/>
    </source>
</evidence>
<evidence type="ECO:0000256" key="4">
    <source>
        <dbReference type="ARBA" id="ARBA00022723"/>
    </source>
</evidence>
<dbReference type="InterPro" id="IPR051458">
    <property type="entry name" value="Cyt/Met_Dipeptidase"/>
</dbReference>
<dbReference type="GO" id="GO:0008233">
    <property type="term" value="F:peptidase activity"/>
    <property type="evidence" value="ECO:0007669"/>
    <property type="project" value="UniProtKB-KW"/>
</dbReference>
<dbReference type="OrthoDB" id="7832001at2759"/>
<keyword evidence="11" id="KW-1185">Reference proteome</keyword>
<dbReference type="SUPFAM" id="SSF50978">
    <property type="entry name" value="WD40 repeat-like"/>
    <property type="match status" value="1"/>
</dbReference>
<dbReference type="PIRSF" id="PIRSF037237">
    <property type="entry name" value="Peptidase_WD_repeats_DUG2"/>
    <property type="match status" value="1"/>
</dbReference>
<dbReference type="Pfam" id="PF00400">
    <property type="entry name" value="WD40"/>
    <property type="match status" value="2"/>
</dbReference>
<keyword evidence="2 7" id="KW-0853">WD repeat</keyword>
<proteinExistence type="inferred from homology"/>
<evidence type="ECO:0000313" key="10">
    <source>
        <dbReference type="EMBL" id="RKP30685.1"/>
    </source>
</evidence>
<sequence>MVHNWSHTHSILCVIAAPLKGLLICGTQDSKVLIFEISTFSLKHTITGGLHGSVLCLALDCDQNFLFSAGLDSLVRVWDLTPLADSLRSRYDVPCTHLVYSLVDIGDIFSISWSDELKTIFIGLQNALILWCRLDLFHKFTNRDTGSKVVNTFERLPHIRYDRFFDSKGPGGSENRAQKEHRLQCSYEQSREGPVLVEIPNTDCIRFAHNGYVYCIEAINQKNAREFCDLHQLRYSHVLASCGGDGIIKVWDIQLDTDSRVYLMSISTLENDNAILSMHIFDTSIYVGLSDATINVWDLTTYQLTRSFHFISDKGTPDEVLSLSIVNDCIYKATNAGGLCKFPLKQDLKDDTDGEHSSNLVNVNFDRLFTDGSANEKNSSVFTVHTFNFHNSKYLVSGGTGSLCLWNLSSGPELLDECARSISRQSVWESSNQHLLESLKQFISYRTISKYPHLYLDESRRCAKFMSKLFMNLGAEETRLLPVPDCNPIVYAKFKKSKMDDNEKSRRVLWYGHYDVVDATQDKECWDTNPFTLIAKEGNLYARGVSDNKGPTLGAIYAVAELCNKGELSTDVVFVIEGEEESGSIGFQDVIHEHKDLIGPIDWIMLLNSYWLGDDVPCLNYGLRGVIHASITITSNKPDRHSGVDGGVSREPTMDLIHTLCHLSCPATNKVLIPNFYEDILPVNETELSLYKKMRQSAQGSDILQDDLDSLLSKWRNPSFTVHRIDVSGPKNNTVISQSATAYFSIRVVPNQSLKIIKDLMALYLSSVFAEIQTENEFQLNFFHEAEPWLGDPSNMVFQVLFESMKKNWGPEVPEPLFIREGGSIPSIRFLEKEFGAPAAQIPCGQGSDNAHLKNEKLRIINLFMLRSILQDSFRELGLRKQS</sequence>
<dbReference type="Pfam" id="PF07687">
    <property type="entry name" value="M20_dimer"/>
    <property type="match status" value="1"/>
</dbReference>
<feature type="signal peptide" evidence="8">
    <location>
        <begin position="1"/>
        <end position="21"/>
    </location>
</feature>
<dbReference type="Gene3D" id="2.130.10.10">
    <property type="entry name" value="YVTN repeat-like/Quinoprotein amine dehydrogenase"/>
    <property type="match status" value="2"/>
</dbReference>
<keyword evidence="5" id="KW-0677">Repeat</keyword>
<evidence type="ECO:0000313" key="11">
    <source>
        <dbReference type="Proteomes" id="UP000268321"/>
    </source>
</evidence>
<reference evidence="11" key="1">
    <citation type="journal article" date="2018" name="Nat. Microbiol.">
        <title>Leveraging single-cell genomics to expand the fungal tree of life.</title>
        <authorList>
            <person name="Ahrendt S.R."/>
            <person name="Quandt C.A."/>
            <person name="Ciobanu D."/>
            <person name="Clum A."/>
            <person name="Salamov A."/>
            <person name="Andreopoulos B."/>
            <person name="Cheng J.F."/>
            <person name="Woyke T."/>
            <person name="Pelin A."/>
            <person name="Henrissat B."/>
            <person name="Reynolds N.K."/>
            <person name="Benny G.L."/>
            <person name="Smith M.E."/>
            <person name="James T.Y."/>
            <person name="Grigoriev I.V."/>
        </authorList>
    </citation>
    <scope>NUCLEOTIDE SEQUENCE [LARGE SCALE GENOMIC DNA]</scope>
    <source>
        <strain evidence="11">Baker2002</strain>
    </source>
</reference>
<dbReference type="PROSITE" id="PS50082">
    <property type="entry name" value="WD_REPEATS_2"/>
    <property type="match status" value="1"/>
</dbReference>
<evidence type="ECO:0000256" key="2">
    <source>
        <dbReference type="ARBA" id="ARBA00022574"/>
    </source>
</evidence>
<dbReference type="PANTHER" id="PTHR43270:SF8">
    <property type="entry name" value="DI- AND TRIPEPTIDASE DUG2-RELATED"/>
    <property type="match status" value="1"/>
</dbReference>
<evidence type="ECO:0000256" key="7">
    <source>
        <dbReference type="PROSITE-ProRule" id="PRU00221"/>
    </source>
</evidence>
<dbReference type="InterPro" id="IPR011650">
    <property type="entry name" value="Peptidase_M20_dimer"/>
</dbReference>
<dbReference type="Gene3D" id="3.30.70.360">
    <property type="match status" value="1"/>
</dbReference>
<evidence type="ECO:0000259" key="9">
    <source>
        <dbReference type="Pfam" id="PF07687"/>
    </source>
</evidence>
<dbReference type="InterPro" id="IPR001680">
    <property type="entry name" value="WD40_rpt"/>
</dbReference>
<keyword evidence="8" id="KW-0732">Signal</keyword>
<dbReference type="GO" id="GO:0046872">
    <property type="term" value="F:metal ion binding"/>
    <property type="evidence" value="ECO:0007669"/>
    <property type="project" value="UniProtKB-KW"/>
</dbReference>
<name>A0A4P9ZCR7_9ASCO</name>
<keyword evidence="3" id="KW-0645">Protease</keyword>
<dbReference type="GO" id="GO:0006508">
    <property type="term" value="P:proteolysis"/>
    <property type="evidence" value="ECO:0007669"/>
    <property type="project" value="UniProtKB-KW"/>
</dbReference>
<dbReference type="PANTHER" id="PTHR43270">
    <property type="entry name" value="BETA-ALA-HIS DIPEPTIDASE"/>
    <property type="match status" value="1"/>
</dbReference>
<dbReference type="Proteomes" id="UP000268321">
    <property type="component" value="Unassembled WGS sequence"/>
</dbReference>
<dbReference type="InterPro" id="IPR017149">
    <property type="entry name" value="GSH_degradosome_Dug2"/>
</dbReference>
<dbReference type="GO" id="GO:0006751">
    <property type="term" value="P:glutathione catabolic process"/>
    <property type="evidence" value="ECO:0007669"/>
    <property type="project" value="InterPro"/>
</dbReference>
<dbReference type="SUPFAM" id="SSF53187">
    <property type="entry name" value="Zn-dependent exopeptidases"/>
    <property type="match status" value="1"/>
</dbReference>
<organism evidence="10 11">
    <name type="scientific">Metschnikowia bicuspidata</name>
    <dbReference type="NCBI Taxonomy" id="27322"/>
    <lineage>
        <taxon>Eukaryota</taxon>
        <taxon>Fungi</taxon>
        <taxon>Dikarya</taxon>
        <taxon>Ascomycota</taxon>
        <taxon>Saccharomycotina</taxon>
        <taxon>Pichiomycetes</taxon>
        <taxon>Metschnikowiaceae</taxon>
        <taxon>Metschnikowia</taxon>
    </lineage>
</organism>
<comment type="similarity">
    <text evidence="1">Belongs to the peptidase M20A family.</text>
</comment>
<dbReference type="InterPro" id="IPR036322">
    <property type="entry name" value="WD40_repeat_dom_sf"/>
</dbReference>
<evidence type="ECO:0000256" key="1">
    <source>
        <dbReference type="ARBA" id="ARBA00006247"/>
    </source>
</evidence>
<dbReference type="Gene3D" id="3.40.630.10">
    <property type="entry name" value="Zn peptidases"/>
    <property type="match status" value="1"/>
</dbReference>
<accession>A0A4P9ZCR7</accession>
<evidence type="ECO:0000256" key="6">
    <source>
        <dbReference type="ARBA" id="ARBA00022801"/>
    </source>
</evidence>
<dbReference type="InterPro" id="IPR015943">
    <property type="entry name" value="WD40/YVTN_repeat-like_dom_sf"/>
</dbReference>
<dbReference type="InterPro" id="IPR019775">
    <property type="entry name" value="WD40_repeat_CS"/>
</dbReference>
<protein>
    <submittedName>
        <fullName evidence="10">Glutathione degradosome</fullName>
    </submittedName>
</protein>
<dbReference type="Pfam" id="PF01546">
    <property type="entry name" value="Peptidase_M20"/>
    <property type="match status" value="1"/>
</dbReference>
<dbReference type="EMBL" id="ML004454">
    <property type="protein sequence ID" value="RKP30685.1"/>
    <property type="molecule type" value="Genomic_DNA"/>
</dbReference>
<dbReference type="PROSITE" id="PS00678">
    <property type="entry name" value="WD_REPEATS_1"/>
    <property type="match status" value="1"/>
</dbReference>
<dbReference type="AlphaFoldDB" id="A0A4P9ZCR7"/>
<gene>
    <name evidence="10" type="ORF">METBISCDRAFT_30762</name>
</gene>
<feature type="repeat" description="WD" evidence="7">
    <location>
        <begin position="47"/>
        <end position="80"/>
    </location>
</feature>
<dbReference type="SMART" id="SM00320">
    <property type="entry name" value="WD40"/>
    <property type="match status" value="6"/>
</dbReference>
<keyword evidence="4" id="KW-0479">Metal-binding</keyword>
<evidence type="ECO:0000256" key="5">
    <source>
        <dbReference type="ARBA" id="ARBA00022737"/>
    </source>
</evidence>
<keyword evidence="6" id="KW-0378">Hydrolase</keyword>
<evidence type="ECO:0000256" key="8">
    <source>
        <dbReference type="SAM" id="SignalP"/>
    </source>
</evidence>